<comment type="caution">
    <text evidence="13">The sequence shown here is derived from an EMBL/GenBank/DDBJ whole genome shotgun (WGS) entry which is preliminary data.</text>
</comment>
<keyword evidence="1" id="KW-1003">Cell membrane</keyword>
<dbReference type="PANTHER" id="PTHR43221:SF2">
    <property type="entry name" value="PROTEASE HTPX HOMOLOG"/>
    <property type="match status" value="1"/>
</dbReference>
<dbReference type="EMBL" id="RDFA01000001">
    <property type="protein sequence ID" value="RXK51257.1"/>
    <property type="molecule type" value="Genomic_DNA"/>
</dbReference>
<comment type="similarity">
    <text evidence="10">Belongs to the peptidase M48 family.</text>
</comment>
<keyword evidence="3 11" id="KW-0812">Transmembrane</keyword>
<evidence type="ECO:0000256" key="3">
    <source>
        <dbReference type="ARBA" id="ARBA00022692"/>
    </source>
</evidence>
<dbReference type="RefSeq" id="WP_129067123.1">
    <property type="nucleotide sequence ID" value="NZ_RDFA01000001.1"/>
</dbReference>
<keyword evidence="4" id="KW-0479">Metal-binding</keyword>
<dbReference type="InterPro" id="IPR001915">
    <property type="entry name" value="Peptidase_M48"/>
</dbReference>
<evidence type="ECO:0000256" key="2">
    <source>
        <dbReference type="ARBA" id="ARBA00022670"/>
    </source>
</evidence>
<dbReference type="Pfam" id="PF01435">
    <property type="entry name" value="Peptidase_M48"/>
    <property type="match status" value="1"/>
</dbReference>
<keyword evidence="6 10" id="KW-0862">Zinc</keyword>
<evidence type="ECO:0000259" key="12">
    <source>
        <dbReference type="Pfam" id="PF01435"/>
    </source>
</evidence>
<evidence type="ECO:0000256" key="1">
    <source>
        <dbReference type="ARBA" id="ARBA00022475"/>
    </source>
</evidence>
<sequence length="276" mass="29834">MRHPGLKIRMAVSGVVLFAFYAALVRFLEPLANLPILVGLTLLFVAGQYKFAKWMAIRSVDGEEFPADEYPEVQERFDSLCADMGVEGTRLLVGEMGVPNAFAVGRKGGGVVVVSDTLLQLLETDELEGVLAHELAHVKNRDSIVMLLGQSIATLVSMTVFLVVALADDSLVGSLVAWLLSIVVNAVVMIFVLAISRYREYVADSDAADYTDDPEALARALVKINEVGHHEDAPDVDDSVGALCIFGGKRGLLSILFATHPPMERRVAKLAPSLLD</sequence>
<feature type="transmembrane region" description="Helical" evidence="11">
    <location>
        <begin position="34"/>
        <end position="52"/>
    </location>
</feature>
<dbReference type="AlphaFoldDB" id="A0A498KZM5"/>
<feature type="transmembrane region" description="Helical" evidence="11">
    <location>
        <begin position="172"/>
        <end position="195"/>
    </location>
</feature>
<evidence type="ECO:0000313" key="14">
    <source>
        <dbReference type="Proteomes" id="UP000289691"/>
    </source>
</evidence>
<keyword evidence="2 10" id="KW-0645">Protease</keyword>
<keyword evidence="9 11" id="KW-0472">Membrane</keyword>
<keyword evidence="8 10" id="KW-0482">Metalloprotease</keyword>
<evidence type="ECO:0000256" key="7">
    <source>
        <dbReference type="ARBA" id="ARBA00022989"/>
    </source>
</evidence>
<dbReference type="Proteomes" id="UP000289691">
    <property type="component" value="Unassembled WGS sequence"/>
</dbReference>
<evidence type="ECO:0000256" key="4">
    <source>
        <dbReference type="ARBA" id="ARBA00022723"/>
    </source>
</evidence>
<feature type="transmembrane region" description="Helical" evidence="11">
    <location>
        <begin position="12"/>
        <end position="28"/>
    </location>
</feature>
<evidence type="ECO:0000256" key="10">
    <source>
        <dbReference type="RuleBase" id="RU003983"/>
    </source>
</evidence>
<keyword evidence="14" id="KW-1185">Reference proteome</keyword>
<keyword evidence="5 10" id="KW-0378">Hydrolase</keyword>
<name>A0A498KZM5_9EURY</name>
<protein>
    <submittedName>
        <fullName evidence="13">Protease</fullName>
    </submittedName>
</protein>
<evidence type="ECO:0000256" key="8">
    <source>
        <dbReference type="ARBA" id="ARBA00023049"/>
    </source>
</evidence>
<dbReference type="GO" id="GO:0006508">
    <property type="term" value="P:proteolysis"/>
    <property type="evidence" value="ECO:0007669"/>
    <property type="project" value="UniProtKB-KW"/>
</dbReference>
<feature type="transmembrane region" description="Helical" evidence="11">
    <location>
        <begin position="144"/>
        <end position="166"/>
    </location>
</feature>
<dbReference type="Gene3D" id="3.30.2010.10">
    <property type="entry name" value="Metalloproteases ('zincins'), catalytic domain"/>
    <property type="match status" value="1"/>
</dbReference>
<comment type="cofactor">
    <cofactor evidence="10">
        <name>Zn(2+)</name>
        <dbReference type="ChEBI" id="CHEBI:29105"/>
    </cofactor>
    <text evidence="10">Binds 1 zinc ion per subunit.</text>
</comment>
<evidence type="ECO:0000256" key="9">
    <source>
        <dbReference type="ARBA" id="ARBA00023136"/>
    </source>
</evidence>
<evidence type="ECO:0000313" key="13">
    <source>
        <dbReference type="EMBL" id="RXK51257.1"/>
    </source>
</evidence>
<evidence type="ECO:0000256" key="11">
    <source>
        <dbReference type="SAM" id="Phobius"/>
    </source>
</evidence>
<gene>
    <name evidence="13" type="ORF">EAF64_01025</name>
</gene>
<dbReference type="GO" id="GO:0004222">
    <property type="term" value="F:metalloendopeptidase activity"/>
    <property type="evidence" value="ECO:0007669"/>
    <property type="project" value="InterPro"/>
</dbReference>
<dbReference type="GO" id="GO:0046872">
    <property type="term" value="F:metal ion binding"/>
    <property type="evidence" value="ECO:0007669"/>
    <property type="project" value="UniProtKB-KW"/>
</dbReference>
<proteinExistence type="inferred from homology"/>
<organism evidence="13 14">
    <name type="scientific">Halorientalis pallida</name>
    <dbReference type="NCBI Taxonomy" id="2479928"/>
    <lineage>
        <taxon>Archaea</taxon>
        <taxon>Methanobacteriati</taxon>
        <taxon>Methanobacteriota</taxon>
        <taxon>Stenosarchaea group</taxon>
        <taxon>Halobacteria</taxon>
        <taxon>Halobacteriales</taxon>
        <taxon>Haloarculaceae</taxon>
        <taxon>Halorientalis</taxon>
    </lineage>
</organism>
<dbReference type="InterPro" id="IPR050083">
    <property type="entry name" value="HtpX_protease"/>
</dbReference>
<evidence type="ECO:0000256" key="5">
    <source>
        <dbReference type="ARBA" id="ARBA00022801"/>
    </source>
</evidence>
<accession>A0A498KZM5</accession>
<dbReference type="OrthoDB" id="28389at2157"/>
<reference evidence="13 14" key="1">
    <citation type="submission" date="2019-01" db="EMBL/GenBank/DDBJ databases">
        <title>Halorientalis sp. F13-25 a new haloarchaeum isolated from hypersaline water.</title>
        <authorList>
            <person name="Ana D.-V."/>
            <person name="Cristina S.-P."/>
            <person name="Antonio V."/>
        </authorList>
    </citation>
    <scope>NUCLEOTIDE SEQUENCE [LARGE SCALE GENOMIC DNA]</scope>
    <source>
        <strain evidence="13 14">F13-25</strain>
    </source>
</reference>
<feature type="domain" description="Peptidase M48" evidence="12">
    <location>
        <begin position="71"/>
        <end position="270"/>
    </location>
</feature>
<evidence type="ECO:0000256" key="6">
    <source>
        <dbReference type="ARBA" id="ARBA00022833"/>
    </source>
</evidence>
<dbReference type="PANTHER" id="PTHR43221">
    <property type="entry name" value="PROTEASE HTPX"/>
    <property type="match status" value="1"/>
</dbReference>
<keyword evidence="7 11" id="KW-1133">Transmembrane helix</keyword>